<proteinExistence type="predicted"/>
<dbReference type="EMBL" id="AZGY01000013">
    <property type="protein sequence ID" value="KZZ93293.1"/>
    <property type="molecule type" value="Genomic_DNA"/>
</dbReference>
<accession>A0A162IGZ4</accession>
<evidence type="ECO:0000313" key="3">
    <source>
        <dbReference type="Proteomes" id="UP000078544"/>
    </source>
</evidence>
<dbReference type="Proteomes" id="UP000078544">
    <property type="component" value="Unassembled WGS sequence"/>
</dbReference>
<evidence type="ECO:0000313" key="2">
    <source>
        <dbReference type="EMBL" id="KZZ93293.1"/>
    </source>
</evidence>
<gene>
    <name evidence="2" type="ORF">AAL_05678</name>
</gene>
<feature type="region of interest" description="Disordered" evidence="1">
    <location>
        <begin position="492"/>
        <end position="512"/>
    </location>
</feature>
<protein>
    <submittedName>
        <fullName evidence="2">Uncharacterized protein</fullName>
    </submittedName>
</protein>
<sequence>MENLSLSNRFPPNTLTSTVPPVGSSKQPTYTTAGTIYKPSSSQPLQAPTRRGRSIKWSSHGLNADLALLPKSVLAGLPLKIPSTATIPALPQYTPLQQNYDRAISPFNDPDHILAKFPLIPSRVPLSFTPRVLPMTLPEVNHQGFVPVQDEEPRLNNGCNTTDDREGANGANENDEDVGNHDLNNSALQNMTVKSLQNLASYSNPHQKTAQRILQRGIRTRPSALSTSMSSMPPGNSPPLSPFAVTPASVDAASLSSTPKYCAQTDQFPSHKAQTDAISKLDGAWSTRHNTPAPIPVHPPRARSTNSEPRRSNKHLNGNGTPMPLTAGPPGQRQYRPSTFESTFKALKVQSPQASANKEDDQGLLTATQALVQSGIEDFSTPSVTLEAVSNVRSQSPTITANEEEQSTRTSGLPAGREHHLGSFASQGIAEHAERPGYQLLVQSVNWRDPSPRVRALFSPGTDRLTNEALAARHSDLEGWWQGRVDKKRRVENHPIEKKQAKPDQPRSFGVIGDRRKGAVHARLENSEAGEGIAIPLWEHSRPLIRAVAKAVDRGRR</sequence>
<keyword evidence="3" id="KW-1185">Reference proteome</keyword>
<evidence type="ECO:0000256" key="1">
    <source>
        <dbReference type="SAM" id="MobiDB-lite"/>
    </source>
</evidence>
<reference evidence="2 3" key="1">
    <citation type="journal article" date="2016" name="Genome Biol. Evol.">
        <title>Divergent and convergent evolution of fungal pathogenicity.</title>
        <authorList>
            <person name="Shang Y."/>
            <person name="Xiao G."/>
            <person name="Zheng P."/>
            <person name="Cen K."/>
            <person name="Zhan S."/>
            <person name="Wang C."/>
        </authorList>
    </citation>
    <scope>NUCLEOTIDE SEQUENCE [LARGE SCALE GENOMIC DNA]</scope>
    <source>
        <strain evidence="2 3">RCEF 2490</strain>
    </source>
</reference>
<organism evidence="2 3">
    <name type="scientific">Moelleriella libera RCEF 2490</name>
    <dbReference type="NCBI Taxonomy" id="1081109"/>
    <lineage>
        <taxon>Eukaryota</taxon>
        <taxon>Fungi</taxon>
        <taxon>Dikarya</taxon>
        <taxon>Ascomycota</taxon>
        <taxon>Pezizomycotina</taxon>
        <taxon>Sordariomycetes</taxon>
        <taxon>Hypocreomycetidae</taxon>
        <taxon>Hypocreales</taxon>
        <taxon>Clavicipitaceae</taxon>
        <taxon>Moelleriella</taxon>
    </lineage>
</organism>
<feature type="compositionally biased region" description="Polar residues" evidence="1">
    <location>
        <begin position="1"/>
        <end position="46"/>
    </location>
</feature>
<feature type="region of interest" description="Disordered" evidence="1">
    <location>
        <begin position="150"/>
        <end position="184"/>
    </location>
</feature>
<comment type="caution">
    <text evidence="2">The sequence shown here is derived from an EMBL/GenBank/DDBJ whole genome shotgun (WGS) entry which is preliminary data.</text>
</comment>
<feature type="region of interest" description="Disordered" evidence="1">
    <location>
        <begin position="285"/>
        <end position="337"/>
    </location>
</feature>
<dbReference type="OrthoDB" id="4588713at2759"/>
<feature type="region of interest" description="Disordered" evidence="1">
    <location>
        <begin position="389"/>
        <end position="419"/>
    </location>
</feature>
<name>A0A162IGZ4_9HYPO</name>
<feature type="region of interest" description="Disordered" evidence="1">
    <location>
        <begin position="1"/>
        <end position="49"/>
    </location>
</feature>
<dbReference type="AlphaFoldDB" id="A0A162IGZ4"/>
<feature type="compositionally biased region" description="Basic and acidic residues" evidence="1">
    <location>
        <begin position="492"/>
        <end position="505"/>
    </location>
</feature>
<feature type="compositionally biased region" description="Polar residues" evidence="1">
    <location>
        <begin position="391"/>
        <end position="401"/>
    </location>
</feature>